<sequence length="130" mass="14291">AHLCREAARGREDPRGLQYPEGVDPALGAPAAWWDADLRQDPDWEDDHVGGGGLRHHRQREGKDSGQGRHPTGPAASHLCREATGGWSHPCGLQYPKGVYPPPCPPSSWWRFLRKLGSVPSLWMGLCLAI</sequence>
<feature type="non-terminal residue" evidence="2">
    <location>
        <position position="1"/>
    </location>
</feature>
<accession>A0A2P5FV19</accession>
<evidence type="ECO:0000313" key="2">
    <source>
        <dbReference type="EMBL" id="POO01629.1"/>
    </source>
</evidence>
<dbReference type="InParanoid" id="A0A2P5FV19"/>
<proteinExistence type="predicted"/>
<protein>
    <submittedName>
        <fullName evidence="2">Uncharacterized protein</fullName>
    </submittedName>
</protein>
<comment type="caution">
    <text evidence="2">The sequence shown here is derived from an EMBL/GenBank/DDBJ whole genome shotgun (WGS) entry which is preliminary data.</text>
</comment>
<keyword evidence="3" id="KW-1185">Reference proteome</keyword>
<reference evidence="3" key="1">
    <citation type="submission" date="2016-06" db="EMBL/GenBank/DDBJ databases">
        <title>Parallel loss of symbiosis genes in relatives of nitrogen-fixing non-legume Parasponia.</title>
        <authorList>
            <person name="Van Velzen R."/>
            <person name="Holmer R."/>
            <person name="Bu F."/>
            <person name="Rutten L."/>
            <person name="Van Zeijl A."/>
            <person name="Liu W."/>
            <person name="Santuari L."/>
            <person name="Cao Q."/>
            <person name="Sharma T."/>
            <person name="Shen D."/>
            <person name="Roswanjaya Y."/>
            <person name="Wardhani T."/>
            <person name="Kalhor M.S."/>
            <person name="Jansen J."/>
            <person name="Van den Hoogen J."/>
            <person name="Gungor B."/>
            <person name="Hartog M."/>
            <person name="Hontelez J."/>
            <person name="Verver J."/>
            <person name="Yang W.-C."/>
            <person name="Schijlen E."/>
            <person name="Repin R."/>
            <person name="Schilthuizen M."/>
            <person name="Schranz E."/>
            <person name="Heidstra R."/>
            <person name="Miyata K."/>
            <person name="Fedorova E."/>
            <person name="Kohlen W."/>
            <person name="Bisseling T."/>
            <person name="Smit S."/>
            <person name="Geurts R."/>
        </authorList>
    </citation>
    <scope>NUCLEOTIDE SEQUENCE [LARGE SCALE GENOMIC DNA]</scope>
    <source>
        <strain evidence="3">cv. RG33-2</strain>
    </source>
</reference>
<evidence type="ECO:0000256" key="1">
    <source>
        <dbReference type="SAM" id="MobiDB-lite"/>
    </source>
</evidence>
<name>A0A2P5FV19_TREOI</name>
<gene>
    <name evidence="2" type="ORF">TorRG33x02_024060</name>
</gene>
<evidence type="ECO:0000313" key="3">
    <source>
        <dbReference type="Proteomes" id="UP000237000"/>
    </source>
</evidence>
<feature type="region of interest" description="Disordered" evidence="1">
    <location>
        <begin position="41"/>
        <end position="81"/>
    </location>
</feature>
<organism evidence="2 3">
    <name type="scientific">Trema orientale</name>
    <name type="common">Charcoal tree</name>
    <name type="synonym">Celtis orientalis</name>
    <dbReference type="NCBI Taxonomy" id="63057"/>
    <lineage>
        <taxon>Eukaryota</taxon>
        <taxon>Viridiplantae</taxon>
        <taxon>Streptophyta</taxon>
        <taxon>Embryophyta</taxon>
        <taxon>Tracheophyta</taxon>
        <taxon>Spermatophyta</taxon>
        <taxon>Magnoliopsida</taxon>
        <taxon>eudicotyledons</taxon>
        <taxon>Gunneridae</taxon>
        <taxon>Pentapetalae</taxon>
        <taxon>rosids</taxon>
        <taxon>fabids</taxon>
        <taxon>Rosales</taxon>
        <taxon>Cannabaceae</taxon>
        <taxon>Trema</taxon>
    </lineage>
</organism>
<dbReference type="OrthoDB" id="5417969at2759"/>
<feature type="compositionally biased region" description="Basic and acidic residues" evidence="1">
    <location>
        <begin position="1"/>
        <end position="15"/>
    </location>
</feature>
<dbReference type="EMBL" id="JXTC01000007">
    <property type="protein sequence ID" value="POO01629.1"/>
    <property type="molecule type" value="Genomic_DNA"/>
</dbReference>
<dbReference type="STRING" id="63057.A0A2P5FV19"/>
<feature type="region of interest" description="Disordered" evidence="1">
    <location>
        <begin position="1"/>
        <end position="24"/>
    </location>
</feature>
<dbReference type="Proteomes" id="UP000237000">
    <property type="component" value="Unassembled WGS sequence"/>
</dbReference>
<dbReference type="AlphaFoldDB" id="A0A2P5FV19"/>